<comment type="caution">
    <text evidence="2">The sequence shown here is derived from an EMBL/GenBank/DDBJ whole genome shotgun (WGS) entry which is preliminary data.</text>
</comment>
<name>A0ABT8R5A1_9BACT</name>
<evidence type="ECO:0000313" key="2">
    <source>
        <dbReference type="EMBL" id="MDO1446861.1"/>
    </source>
</evidence>
<dbReference type="Gene3D" id="3.10.450.50">
    <property type="match status" value="1"/>
</dbReference>
<dbReference type="Proteomes" id="UP001168528">
    <property type="component" value="Unassembled WGS sequence"/>
</dbReference>
<dbReference type="EMBL" id="JAUKPO010000005">
    <property type="protein sequence ID" value="MDO1446861.1"/>
    <property type="molecule type" value="Genomic_DNA"/>
</dbReference>
<dbReference type="RefSeq" id="WP_302037665.1">
    <property type="nucleotide sequence ID" value="NZ_JAUKPO010000005.1"/>
</dbReference>
<feature type="signal peptide" evidence="1">
    <location>
        <begin position="1"/>
        <end position="22"/>
    </location>
</feature>
<accession>A0ABT8R5A1</accession>
<keyword evidence="3" id="KW-1185">Reference proteome</keyword>
<protein>
    <submittedName>
        <fullName evidence="2">DUF4783 domain-containing protein</fullName>
    </submittedName>
</protein>
<keyword evidence="1" id="KW-0732">Signal</keyword>
<evidence type="ECO:0000256" key="1">
    <source>
        <dbReference type="SAM" id="SignalP"/>
    </source>
</evidence>
<evidence type="ECO:0000313" key="3">
    <source>
        <dbReference type="Proteomes" id="UP001168528"/>
    </source>
</evidence>
<gene>
    <name evidence="2" type="ORF">Q0590_11390</name>
</gene>
<organism evidence="2 3">
    <name type="scientific">Rhodocytophaga aerolata</name>
    <dbReference type="NCBI Taxonomy" id="455078"/>
    <lineage>
        <taxon>Bacteria</taxon>
        <taxon>Pseudomonadati</taxon>
        <taxon>Bacteroidota</taxon>
        <taxon>Cytophagia</taxon>
        <taxon>Cytophagales</taxon>
        <taxon>Rhodocytophagaceae</taxon>
        <taxon>Rhodocytophaga</taxon>
    </lineage>
</organism>
<proteinExistence type="predicted"/>
<dbReference type="Pfam" id="PF16022">
    <property type="entry name" value="DUF4783"/>
    <property type="match status" value="1"/>
</dbReference>
<feature type="chain" id="PRO_5046705850" evidence="1">
    <location>
        <begin position="23"/>
        <end position="134"/>
    </location>
</feature>
<reference evidence="2" key="1">
    <citation type="submission" date="2023-07" db="EMBL/GenBank/DDBJ databases">
        <title>The genome sequence of Rhodocytophaga aerolata KACC 12507.</title>
        <authorList>
            <person name="Zhang X."/>
        </authorList>
    </citation>
    <scope>NUCLEOTIDE SEQUENCE</scope>
    <source>
        <strain evidence="2">KACC 12507</strain>
    </source>
</reference>
<sequence length="134" mass="15210">MKYFLLSLFFIGFIFSSFSVKAQNDVMGGAKTALKAGNSRELAKYFNSNIELIIEAENVDYDKVSKTQAELILKNFFQKYPAKDFNFGHQGSSEGGLQYSTGTYVSGNGSFLVYIVLKQFDGRYMIDRIDFRNQ</sequence>
<dbReference type="InterPro" id="IPR031977">
    <property type="entry name" value="DUF4783"/>
</dbReference>